<reference evidence="1 2" key="1">
    <citation type="submission" date="2021-06" db="EMBL/GenBank/DDBJ databases">
        <title>Bacillus sp. RD4P76, an endophyte from a halophyte.</title>
        <authorList>
            <person name="Sun J.-Q."/>
        </authorList>
    </citation>
    <scope>NUCLEOTIDE SEQUENCE [LARGE SCALE GENOMIC DNA]</scope>
    <source>
        <strain evidence="1 2">CGMCC 1.15917</strain>
    </source>
</reference>
<keyword evidence="2" id="KW-1185">Reference proteome</keyword>
<proteinExistence type="predicted"/>
<organism evidence="1 2">
    <name type="scientific">Evansella tamaricis</name>
    <dbReference type="NCBI Taxonomy" id="2069301"/>
    <lineage>
        <taxon>Bacteria</taxon>
        <taxon>Bacillati</taxon>
        <taxon>Bacillota</taxon>
        <taxon>Bacilli</taxon>
        <taxon>Bacillales</taxon>
        <taxon>Bacillaceae</taxon>
        <taxon>Evansella</taxon>
    </lineage>
</organism>
<protein>
    <submittedName>
        <fullName evidence="1">Uncharacterized protein</fullName>
    </submittedName>
</protein>
<evidence type="ECO:0000313" key="2">
    <source>
        <dbReference type="Proteomes" id="UP000784880"/>
    </source>
</evidence>
<evidence type="ECO:0000313" key="1">
    <source>
        <dbReference type="EMBL" id="MBU9711054.1"/>
    </source>
</evidence>
<dbReference type="RefSeq" id="WP_217064945.1">
    <property type="nucleotide sequence ID" value="NZ_JAHQCS010000057.1"/>
</dbReference>
<accession>A0ABS6JCY0</accession>
<dbReference type="EMBL" id="JAHQCS010000057">
    <property type="protein sequence ID" value="MBU9711054.1"/>
    <property type="molecule type" value="Genomic_DNA"/>
</dbReference>
<dbReference type="Proteomes" id="UP000784880">
    <property type="component" value="Unassembled WGS sequence"/>
</dbReference>
<name>A0ABS6JCY0_9BACI</name>
<gene>
    <name evidence="1" type="ORF">KS419_04795</name>
</gene>
<comment type="caution">
    <text evidence="1">The sequence shown here is derived from an EMBL/GenBank/DDBJ whole genome shotgun (WGS) entry which is preliminary data.</text>
</comment>
<sequence>MIFPVNLSDFENLRDQGKTVIYKESTEFVDHMEGWTFWSNRKTEDEEIFIYRKIVTFEEAELYELER</sequence>